<dbReference type="PROSITE" id="PS51257">
    <property type="entry name" value="PROKAR_LIPOPROTEIN"/>
    <property type="match status" value="1"/>
</dbReference>
<organism evidence="2 3">
    <name type="scientific">Pendulispora rubella</name>
    <dbReference type="NCBI Taxonomy" id="2741070"/>
    <lineage>
        <taxon>Bacteria</taxon>
        <taxon>Pseudomonadati</taxon>
        <taxon>Myxococcota</taxon>
        <taxon>Myxococcia</taxon>
        <taxon>Myxococcales</taxon>
        <taxon>Sorangiineae</taxon>
        <taxon>Pendulisporaceae</taxon>
        <taxon>Pendulispora</taxon>
    </lineage>
</organism>
<dbReference type="Proteomes" id="UP001374803">
    <property type="component" value="Chromosome"/>
</dbReference>
<sequence>MRTSMACVLLLGLASCEQAPARKPPAEVPISEYRVEGPAPEAPPPEGKDDAGSTPPLATSGLEGKTEGSTTPATKLDAKNGFAGVQLGAAFKSFRNLKESERSGDHITYKMLRGTPSYGGIALKDVSYTFNKGKLDTIVFSVKANKDCKAMKESLERELGAPQSTSAQAQVWKGEKVGLRFAISPNSSCGGSVVSRELADAISWAGLQP</sequence>
<gene>
    <name evidence="2" type="ORF">LVJ94_23695</name>
</gene>
<name>A0ABZ2LGZ8_9BACT</name>
<evidence type="ECO:0000256" key="1">
    <source>
        <dbReference type="SAM" id="MobiDB-lite"/>
    </source>
</evidence>
<feature type="region of interest" description="Disordered" evidence="1">
    <location>
        <begin position="18"/>
        <end position="77"/>
    </location>
</feature>
<accession>A0ABZ2LGZ8</accession>
<evidence type="ECO:0000313" key="3">
    <source>
        <dbReference type="Proteomes" id="UP001374803"/>
    </source>
</evidence>
<dbReference type="EMBL" id="CP089983">
    <property type="protein sequence ID" value="WXB10219.1"/>
    <property type="molecule type" value="Genomic_DNA"/>
</dbReference>
<dbReference type="RefSeq" id="WP_394839896.1">
    <property type="nucleotide sequence ID" value="NZ_CP089983.1"/>
</dbReference>
<proteinExistence type="predicted"/>
<keyword evidence="3" id="KW-1185">Reference proteome</keyword>
<evidence type="ECO:0000313" key="2">
    <source>
        <dbReference type="EMBL" id="WXB10219.1"/>
    </source>
</evidence>
<evidence type="ECO:0008006" key="4">
    <source>
        <dbReference type="Google" id="ProtNLM"/>
    </source>
</evidence>
<protein>
    <recommendedName>
        <fullName evidence="4">Lipoprotein</fullName>
    </recommendedName>
</protein>
<reference evidence="2" key="1">
    <citation type="submission" date="2021-12" db="EMBL/GenBank/DDBJ databases">
        <title>Discovery of the Pendulisporaceae a myxobacterial family with distinct sporulation behavior and unique specialized metabolism.</title>
        <authorList>
            <person name="Garcia R."/>
            <person name="Popoff A."/>
            <person name="Bader C.D."/>
            <person name="Loehr J."/>
            <person name="Walesch S."/>
            <person name="Walt C."/>
            <person name="Boldt J."/>
            <person name="Bunk B."/>
            <person name="Haeckl F.J.F.P.J."/>
            <person name="Gunesch A.P."/>
            <person name="Birkelbach J."/>
            <person name="Nuebel U."/>
            <person name="Pietschmann T."/>
            <person name="Bach T."/>
            <person name="Mueller R."/>
        </authorList>
    </citation>
    <scope>NUCLEOTIDE SEQUENCE</scope>
    <source>
        <strain evidence="2">MSr11367</strain>
    </source>
</reference>